<dbReference type="CDD" id="cd00063">
    <property type="entry name" value="FN3"/>
    <property type="match status" value="1"/>
</dbReference>
<dbReference type="AlphaFoldDB" id="A0AAN8IDR8"/>
<sequence>MSIFHYSKEFTLKIPFEIYLCCFFFICTTSVMVEYEPRTRKQGKDFFDLLADPSLKAEKSDEEGKQYPWHRMDCSPSNQSEFRVIWYFTKVTPDGVSENKTVLRDPNENRYLENPSVLRVRHVPGSEGFYSCRIVDSEGNYQEARSALVFPDYPLMNLYWDNRVILRKSHLYRPVRLVSNTIRLHTNEKYFMSEEIIMHQYASTAMSHLPSNTLMWYSYYDSNKISFMETYPNVPTNAMEIVEGSAIAATVSVLRLKLHNSFLKDVRNDSTELKPYEMVLIRAYDPQYPKKSFVKTFHKDEYTCCKYTRNCISCFTVDFYGLSPNRVYNFTTRWVHRRMMGNESIPKTLRTPNSSRRPPSVSKIQVISITGTSLRIAWYPPAHRTSFDIGYLVTVDSGKDERSQQFGPDEFSLY</sequence>
<dbReference type="SUPFAM" id="SSF49265">
    <property type="entry name" value="Fibronectin type III"/>
    <property type="match status" value="1"/>
</dbReference>
<gene>
    <name evidence="2" type="ORF">GCK32_005214</name>
</gene>
<evidence type="ECO:0000259" key="1">
    <source>
        <dbReference type="PROSITE" id="PS50835"/>
    </source>
</evidence>
<feature type="domain" description="Ig-like" evidence="1">
    <location>
        <begin position="53"/>
        <end position="148"/>
    </location>
</feature>
<comment type="caution">
    <text evidence="2">The sequence shown here is derived from an EMBL/GenBank/DDBJ whole genome shotgun (WGS) entry which is preliminary data.</text>
</comment>
<dbReference type="InterPro" id="IPR036116">
    <property type="entry name" value="FN3_sf"/>
</dbReference>
<proteinExistence type="predicted"/>
<keyword evidence="3" id="KW-1185">Reference proteome</keyword>
<organism evidence="2 3">
    <name type="scientific">Trichostrongylus colubriformis</name>
    <name type="common">Black scour worm</name>
    <dbReference type="NCBI Taxonomy" id="6319"/>
    <lineage>
        <taxon>Eukaryota</taxon>
        <taxon>Metazoa</taxon>
        <taxon>Ecdysozoa</taxon>
        <taxon>Nematoda</taxon>
        <taxon>Chromadorea</taxon>
        <taxon>Rhabditida</taxon>
        <taxon>Rhabditina</taxon>
        <taxon>Rhabditomorpha</taxon>
        <taxon>Strongyloidea</taxon>
        <taxon>Trichostrongylidae</taxon>
        <taxon>Trichostrongylus</taxon>
    </lineage>
</organism>
<name>A0AAN8IDR8_TRICO</name>
<evidence type="ECO:0000313" key="2">
    <source>
        <dbReference type="EMBL" id="KAK5965222.1"/>
    </source>
</evidence>
<dbReference type="InterPro" id="IPR003961">
    <property type="entry name" value="FN3_dom"/>
</dbReference>
<evidence type="ECO:0000313" key="3">
    <source>
        <dbReference type="Proteomes" id="UP001331761"/>
    </source>
</evidence>
<accession>A0AAN8IDR8</accession>
<dbReference type="Proteomes" id="UP001331761">
    <property type="component" value="Unassembled WGS sequence"/>
</dbReference>
<protein>
    <recommendedName>
        <fullName evidence="1">Ig-like domain-containing protein</fullName>
    </recommendedName>
</protein>
<reference evidence="2 3" key="1">
    <citation type="submission" date="2019-10" db="EMBL/GenBank/DDBJ databases">
        <title>Assembly and Annotation for the nematode Trichostrongylus colubriformis.</title>
        <authorList>
            <person name="Martin J."/>
        </authorList>
    </citation>
    <scope>NUCLEOTIDE SEQUENCE [LARGE SCALE GENOMIC DNA]</scope>
    <source>
        <strain evidence="2">G859</strain>
        <tissue evidence="2">Whole worm</tissue>
    </source>
</reference>
<dbReference type="PROSITE" id="PS50835">
    <property type="entry name" value="IG_LIKE"/>
    <property type="match status" value="1"/>
</dbReference>
<dbReference type="EMBL" id="WIXE01024845">
    <property type="protein sequence ID" value="KAK5965222.1"/>
    <property type="molecule type" value="Genomic_DNA"/>
</dbReference>
<dbReference type="InterPro" id="IPR007110">
    <property type="entry name" value="Ig-like_dom"/>
</dbReference>